<dbReference type="Proteomes" id="UP000216867">
    <property type="component" value="Unassembled WGS sequence"/>
</dbReference>
<dbReference type="EMBL" id="NCWY01000019">
    <property type="protein sequence ID" value="PAK93096.1"/>
    <property type="molecule type" value="Genomic_DNA"/>
</dbReference>
<dbReference type="PROSITE" id="PS51257">
    <property type="entry name" value="PROKAR_LIPOPROTEIN"/>
    <property type="match status" value="1"/>
</dbReference>
<name>A0A269Z850_9MICO</name>
<accession>A0A269Z850</accession>
<dbReference type="RefSeq" id="WP_095376763.1">
    <property type="nucleotide sequence ID" value="NZ_DAMCVH010000050.1"/>
</dbReference>
<feature type="signal peptide" evidence="1">
    <location>
        <begin position="1"/>
        <end position="21"/>
    </location>
</feature>
<evidence type="ECO:0000313" key="3">
    <source>
        <dbReference type="Proteomes" id="UP000216867"/>
    </source>
</evidence>
<organism evidence="2 3">
    <name type="scientific">Brevibacterium casei</name>
    <dbReference type="NCBI Taxonomy" id="33889"/>
    <lineage>
        <taxon>Bacteria</taxon>
        <taxon>Bacillati</taxon>
        <taxon>Actinomycetota</taxon>
        <taxon>Actinomycetes</taxon>
        <taxon>Micrococcales</taxon>
        <taxon>Brevibacteriaceae</taxon>
        <taxon>Brevibacterium</taxon>
    </lineage>
</organism>
<sequence length="176" mass="18575">MPKKLFVAVVAASFIITGCSAEEETSEATGPAAAEAEAASPAAEEFASIIAEGRRDVDDWLETWDENGCSPMGVANGTDIMACELSLISGSLIAETKRLELDSATNENSLVYLGDPPVSIAVIWQSTEDAATAASEAGEAIPEDCSTSDDCVSKVMDFEMAMEDLQGKYDAWAPYM</sequence>
<feature type="chain" id="PRO_5038425964" evidence="1">
    <location>
        <begin position="22"/>
        <end position="176"/>
    </location>
</feature>
<evidence type="ECO:0000313" key="2">
    <source>
        <dbReference type="EMBL" id="PAK93096.1"/>
    </source>
</evidence>
<gene>
    <name evidence="2" type="ORF">B8X04_15775</name>
</gene>
<comment type="caution">
    <text evidence="2">The sequence shown here is derived from an EMBL/GenBank/DDBJ whole genome shotgun (WGS) entry which is preliminary data.</text>
</comment>
<evidence type="ECO:0000256" key="1">
    <source>
        <dbReference type="SAM" id="SignalP"/>
    </source>
</evidence>
<protein>
    <submittedName>
        <fullName evidence="2">Uncharacterized protein</fullName>
    </submittedName>
</protein>
<keyword evidence="1" id="KW-0732">Signal</keyword>
<dbReference type="AlphaFoldDB" id="A0A269Z850"/>
<proteinExistence type="predicted"/>
<reference evidence="2 3" key="1">
    <citation type="submission" date="2017-04" db="EMBL/GenBank/DDBJ databases">
        <title>Kefir bacterial isolates.</title>
        <authorList>
            <person name="Kim Y."/>
            <person name="Blasche S."/>
            <person name="Patil K.R."/>
        </authorList>
    </citation>
    <scope>NUCLEOTIDE SEQUENCE [LARGE SCALE GENOMIC DNA]</scope>
    <source>
        <strain evidence="2 3">OG2</strain>
    </source>
</reference>